<protein>
    <recommendedName>
        <fullName evidence="2">Phosphoribosyltransferase domain-containing protein</fullName>
    </recommendedName>
</protein>
<reference evidence="3 4" key="1">
    <citation type="submission" date="2017-09" db="EMBL/GenBank/DDBJ databases">
        <title>Depth-based differentiation of microbial function through sediment-hosted aquifers and enrichment of novel symbionts in the deep terrestrial subsurface.</title>
        <authorList>
            <person name="Probst A.J."/>
            <person name="Ladd B."/>
            <person name="Jarett J.K."/>
            <person name="Geller-Mcgrath D.E."/>
            <person name="Sieber C.M."/>
            <person name="Emerson J.B."/>
            <person name="Anantharaman K."/>
            <person name="Thomas B.C."/>
            <person name="Malmstrom R."/>
            <person name="Stieglmeier M."/>
            <person name="Klingl A."/>
            <person name="Woyke T."/>
            <person name="Ryan C.M."/>
            <person name="Banfield J.F."/>
        </authorList>
    </citation>
    <scope>NUCLEOTIDE SEQUENCE [LARGE SCALE GENOMIC DNA]</scope>
    <source>
        <strain evidence="3">CG23_combo_of_CG06-09_8_20_14_all_38_19</strain>
    </source>
</reference>
<evidence type="ECO:0000256" key="1">
    <source>
        <dbReference type="ARBA" id="ARBA00008007"/>
    </source>
</evidence>
<sequence length="249" mass="28274">MKAYFGNLKKFALDIFFPKFCINCGAEGSYLCEDCFALMDILESSYCLCEKPFRLPFVGKCQKCQQKKLNGLYFAVSYQNNLVKKLIHRFKYEPFAKELSNELASLIITHFSLLNKAPEFSDSAKIASRFNGASFVLVPIPLHKKRLKWRGFNQAEELAKELSKSLGIPLSSNLLIRLKETLPQVDLSKEERENNIRGAFAVINSELIQKKKILLVDDVYTTGITMEECARLLKDQGAKEVWGIAIARG</sequence>
<dbReference type="InterPro" id="IPR000836">
    <property type="entry name" value="PRTase_dom"/>
</dbReference>
<dbReference type="CDD" id="cd06223">
    <property type="entry name" value="PRTases_typeI"/>
    <property type="match status" value="1"/>
</dbReference>
<dbReference type="PANTHER" id="PTHR47505">
    <property type="entry name" value="DNA UTILIZATION PROTEIN YHGH"/>
    <property type="match status" value="1"/>
</dbReference>
<comment type="similarity">
    <text evidence="1">Belongs to the ComF/GntX family.</text>
</comment>
<name>A0A2G9YYI8_9BACT</name>
<dbReference type="Proteomes" id="UP000230273">
    <property type="component" value="Unassembled WGS sequence"/>
</dbReference>
<comment type="caution">
    <text evidence="3">The sequence shown here is derived from an EMBL/GenBank/DDBJ whole genome shotgun (WGS) entry which is preliminary data.</text>
</comment>
<proteinExistence type="inferred from homology"/>
<evidence type="ECO:0000259" key="2">
    <source>
        <dbReference type="Pfam" id="PF00156"/>
    </source>
</evidence>
<feature type="domain" description="Phosphoribosyltransferase" evidence="2">
    <location>
        <begin position="166"/>
        <end position="241"/>
    </location>
</feature>
<gene>
    <name evidence="3" type="ORF">COX36_01355</name>
</gene>
<dbReference type="AlphaFoldDB" id="A0A2G9YYI8"/>
<evidence type="ECO:0000313" key="4">
    <source>
        <dbReference type="Proteomes" id="UP000230273"/>
    </source>
</evidence>
<dbReference type="SUPFAM" id="SSF53271">
    <property type="entry name" value="PRTase-like"/>
    <property type="match status" value="1"/>
</dbReference>
<dbReference type="Gene3D" id="3.40.50.2020">
    <property type="match status" value="1"/>
</dbReference>
<organism evidence="3 4">
    <name type="scientific">Candidatus Nealsonbacteria bacterium CG23_combo_of_CG06-09_8_20_14_all_38_19</name>
    <dbReference type="NCBI Taxonomy" id="1974721"/>
    <lineage>
        <taxon>Bacteria</taxon>
        <taxon>Candidatus Nealsoniibacteriota</taxon>
    </lineage>
</organism>
<dbReference type="EMBL" id="PCRP01000021">
    <property type="protein sequence ID" value="PIP23793.1"/>
    <property type="molecule type" value="Genomic_DNA"/>
</dbReference>
<accession>A0A2G9YYI8</accession>
<dbReference type="Pfam" id="PF00156">
    <property type="entry name" value="Pribosyltran"/>
    <property type="match status" value="1"/>
</dbReference>
<dbReference type="InterPro" id="IPR051910">
    <property type="entry name" value="ComF/GntX_DNA_util-trans"/>
</dbReference>
<dbReference type="InterPro" id="IPR029057">
    <property type="entry name" value="PRTase-like"/>
</dbReference>
<evidence type="ECO:0000313" key="3">
    <source>
        <dbReference type="EMBL" id="PIP23793.1"/>
    </source>
</evidence>
<dbReference type="PANTHER" id="PTHR47505:SF1">
    <property type="entry name" value="DNA UTILIZATION PROTEIN YHGH"/>
    <property type="match status" value="1"/>
</dbReference>